<evidence type="ECO:0000313" key="7">
    <source>
        <dbReference type="EMBL" id="QCS42348.1"/>
    </source>
</evidence>
<feature type="transmembrane region" description="Helical" evidence="5">
    <location>
        <begin position="171"/>
        <end position="194"/>
    </location>
</feature>
<protein>
    <submittedName>
        <fullName evidence="7">Carbohydrate ABC transporter permease</fullName>
    </submittedName>
</protein>
<keyword evidence="3 5" id="KW-1133">Transmembrane helix</keyword>
<dbReference type="AlphaFoldDB" id="A0A4P8WG70"/>
<dbReference type="EMBL" id="CP040330">
    <property type="protein sequence ID" value="QCS42348.1"/>
    <property type="molecule type" value="Genomic_DNA"/>
</dbReference>
<evidence type="ECO:0000256" key="3">
    <source>
        <dbReference type="ARBA" id="ARBA00022989"/>
    </source>
</evidence>
<dbReference type="CDD" id="cd06261">
    <property type="entry name" value="TM_PBP2"/>
    <property type="match status" value="1"/>
</dbReference>
<dbReference type="PANTHER" id="PTHR43879:SF1">
    <property type="entry name" value="GLUCOSE IMPORT SYSTEM PERMEASE PROTEIN GLCU"/>
    <property type="match status" value="1"/>
</dbReference>
<dbReference type="KEGG" id="nvr:FEJ81_08245"/>
<organism evidence="7 8">
    <name type="scientific">Natrinema versiforme</name>
    <dbReference type="NCBI Taxonomy" id="88724"/>
    <lineage>
        <taxon>Archaea</taxon>
        <taxon>Methanobacteriati</taxon>
        <taxon>Methanobacteriota</taxon>
        <taxon>Stenosarchaea group</taxon>
        <taxon>Halobacteria</taxon>
        <taxon>Halobacteriales</taxon>
        <taxon>Natrialbaceae</taxon>
        <taxon>Natrinema</taxon>
    </lineage>
</organism>
<name>A0A4P8WG70_9EURY</name>
<dbReference type="SUPFAM" id="SSF161098">
    <property type="entry name" value="MetI-like"/>
    <property type="match status" value="1"/>
</dbReference>
<dbReference type="GO" id="GO:0055085">
    <property type="term" value="P:transmembrane transport"/>
    <property type="evidence" value="ECO:0007669"/>
    <property type="project" value="InterPro"/>
</dbReference>
<evidence type="ECO:0000259" key="6">
    <source>
        <dbReference type="PROSITE" id="PS50928"/>
    </source>
</evidence>
<dbReference type="Pfam" id="PF00528">
    <property type="entry name" value="BPD_transp_1"/>
    <property type="match status" value="1"/>
</dbReference>
<dbReference type="GO" id="GO:0005886">
    <property type="term" value="C:plasma membrane"/>
    <property type="evidence" value="ECO:0007669"/>
    <property type="project" value="UniProtKB-SubCell"/>
</dbReference>
<dbReference type="PANTHER" id="PTHR43879">
    <property type="entry name" value="ABC TRANSPORTER PERMEASE PROTEIN"/>
    <property type="match status" value="1"/>
</dbReference>
<evidence type="ECO:0000256" key="5">
    <source>
        <dbReference type="RuleBase" id="RU363032"/>
    </source>
</evidence>
<dbReference type="GeneID" id="40265256"/>
<evidence type="ECO:0000256" key="1">
    <source>
        <dbReference type="ARBA" id="ARBA00004141"/>
    </source>
</evidence>
<feature type="transmembrane region" description="Helical" evidence="5">
    <location>
        <begin position="215"/>
        <end position="237"/>
    </location>
</feature>
<proteinExistence type="inferred from homology"/>
<sequence length="310" mass="33904">MSQASSDSNLDVVSLVENVNRRRIGQYALVIFFLGFFFIPLETGIMTALKTNEGVARSLPFAPPTGETFTLSNLQFALERLSRSFVNSLLMAIPATILNVLLASMAAYGLTMVSWRGQIGMLSLFLVGVFVPYQAVLVPLSRFWNNIFPLADLLEPTFAVIPLLQGYHSQLVPLIITHVAYGIPICTILFRSYYKGLPNSLVEAAKIDGASITKIYRRIVLPISKPMFGVVFIYQFTQIYNEFLFSFTLIAGSNADAAPVTLLLPAVGASTSGIDYGIRMSAAFLAALPTILLYVAFAEEFAKGLRTESG</sequence>
<keyword evidence="5" id="KW-0813">Transport</keyword>
<evidence type="ECO:0000313" key="8">
    <source>
        <dbReference type="Proteomes" id="UP000302218"/>
    </source>
</evidence>
<feature type="transmembrane region" description="Helical" evidence="5">
    <location>
        <begin position="89"/>
        <end position="110"/>
    </location>
</feature>
<keyword evidence="2 5" id="KW-0812">Transmembrane</keyword>
<evidence type="ECO:0000256" key="4">
    <source>
        <dbReference type="ARBA" id="ARBA00023136"/>
    </source>
</evidence>
<feature type="transmembrane region" description="Helical" evidence="5">
    <location>
        <begin position="243"/>
        <end position="264"/>
    </location>
</feature>
<feature type="transmembrane region" description="Helical" evidence="5">
    <location>
        <begin position="122"/>
        <end position="144"/>
    </location>
</feature>
<dbReference type="OrthoDB" id="97781at2157"/>
<feature type="domain" description="ABC transmembrane type-1" evidence="6">
    <location>
        <begin position="85"/>
        <end position="297"/>
    </location>
</feature>
<accession>A0A4P8WG70</accession>
<comment type="similarity">
    <text evidence="5">Belongs to the binding-protein-dependent transport system permease family.</text>
</comment>
<reference evidence="8" key="1">
    <citation type="submission" date="2019-05" db="EMBL/GenBank/DDBJ databases">
        <title>Genome sequence and methylation pattern of the halophilic Archaeon Natrinema versiforme BOL5-4.</title>
        <authorList>
            <person name="DasSarma P."/>
            <person name="Anton B.P."/>
            <person name="DasSarma S.L."/>
            <person name="Martinez F.L."/>
            <person name="Guzman D."/>
            <person name="Roberts R.J."/>
            <person name="DasSarma S."/>
        </authorList>
    </citation>
    <scope>NUCLEOTIDE SEQUENCE [LARGE SCALE GENOMIC DNA]</scope>
    <source>
        <strain evidence="8">BOL5-4</strain>
    </source>
</reference>
<evidence type="ECO:0000256" key="2">
    <source>
        <dbReference type="ARBA" id="ARBA00022692"/>
    </source>
</evidence>
<dbReference type="InterPro" id="IPR000515">
    <property type="entry name" value="MetI-like"/>
</dbReference>
<feature type="transmembrane region" description="Helical" evidence="5">
    <location>
        <begin position="276"/>
        <end position="297"/>
    </location>
</feature>
<dbReference type="RefSeq" id="WP_138244838.1">
    <property type="nucleotide sequence ID" value="NZ_CP040330.1"/>
</dbReference>
<dbReference type="Proteomes" id="UP000302218">
    <property type="component" value="Chromosome"/>
</dbReference>
<feature type="transmembrane region" description="Helical" evidence="5">
    <location>
        <begin position="27"/>
        <end position="49"/>
    </location>
</feature>
<keyword evidence="4 5" id="KW-0472">Membrane</keyword>
<dbReference type="InterPro" id="IPR035906">
    <property type="entry name" value="MetI-like_sf"/>
</dbReference>
<dbReference type="PROSITE" id="PS50928">
    <property type="entry name" value="ABC_TM1"/>
    <property type="match status" value="1"/>
</dbReference>
<gene>
    <name evidence="7" type="ORF">FEJ81_08245</name>
</gene>
<dbReference type="Gene3D" id="1.10.3720.10">
    <property type="entry name" value="MetI-like"/>
    <property type="match status" value="1"/>
</dbReference>
<comment type="subcellular location">
    <subcellularLocation>
        <location evidence="5">Cell membrane</location>
        <topology evidence="5">Multi-pass membrane protein</topology>
    </subcellularLocation>
    <subcellularLocation>
        <location evidence="1">Membrane</location>
        <topology evidence="1">Multi-pass membrane protein</topology>
    </subcellularLocation>
</comment>